<keyword evidence="1" id="KW-0963">Cytoplasm</keyword>
<accession>A0A6J4PDH7</accession>
<dbReference type="GO" id="GO:0005737">
    <property type="term" value="C:cytoplasm"/>
    <property type="evidence" value="ECO:0007669"/>
    <property type="project" value="UniProtKB-SubCell"/>
</dbReference>
<feature type="domain" description="PhoU" evidence="2">
    <location>
        <begin position="18"/>
        <end position="104"/>
    </location>
</feature>
<comment type="subcellular location">
    <subcellularLocation>
        <location evidence="1">Cytoplasm</location>
    </subcellularLocation>
</comment>
<comment type="similarity">
    <text evidence="1">Belongs to the PhoU family.</text>
</comment>
<dbReference type="EMBL" id="CADCVA010000118">
    <property type="protein sequence ID" value="CAA9412815.1"/>
    <property type="molecule type" value="Genomic_DNA"/>
</dbReference>
<name>A0A6J4PDH7_9ACTN</name>
<dbReference type="GO" id="GO:0006817">
    <property type="term" value="P:phosphate ion transport"/>
    <property type="evidence" value="ECO:0007669"/>
    <property type="project" value="UniProtKB-KW"/>
</dbReference>
<dbReference type="PANTHER" id="PTHR42930:SF3">
    <property type="entry name" value="PHOSPHATE-SPECIFIC TRANSPORT SYSTEM ACCESSORY PROTEIN PHOU"/>
    <property type="match status" value="1"/>
</dbReference>
<keyword evidence="1" id="KW-0813">Transport</keyword>
<evidence type="ECO:0000256" key="1">
    <source>
        <dbReference type="PIRNR" id="PIRNR003107"/>
    </source>
</evidence>
<dbReference type="InterPro" id="IPR026022">
    <property type="entry name" value="PhoU_dom"/>
</dbReference>
<organism evidence="3">
    <name type="scientific">uncultured Rubrobacteraceae bacterium</name>
    <dbReference type="NCBI Taxonomy" id="349277"/>
    <lineage>
        <taxon>Bacteria</taxon>
        <taxon>Bacillati</taxon>
        <taxon>Actinomycetota</taxon>
        <taxon>Rubrobacteria</taxon>
        <taxon>Rubrobacterales</taxon>
        <taxon>Rubrobacteraceae</taxon>
        <taxon>environmental samples</taxon>
    </lineage>
</organism>
<dbReference type="InterPro" id="IPR028366">
    <property type="entry name" value="PhoU"/>
</dbReference>
<dbReference type="GO" id="GO:0045936">
    <property type="term" value="P:negative regulation of phosphate metabolic process"/>
    <property type="evidence" value="ECO:0007669"/>
    <property type="project" value="InterPro"/>
</dbReference>
<dbReference type="Pfam" id="PF01895">
    <property type="entry name" value="PhoU"/>
    <property type="match status" value="2"/>
</dbReference>
<dbReference type="GO" id="GO:0030643">
    <property type="term" value="P:intracellular phosphate ion homeostasis"/>
    <property type="evidence" value="ECO:0007669"/>
    <property type="project" value="InterPro"/>
</dbReference>
<dbReference type="PIRSF" id="PIRSF003107">
    <property type="entry name" value="PhoU"/>
    <property type="match status" value="1"/>
</dbReference>
<gene>
    <name evidence="3" type="ORF">AVDCRST_MAG82-900</name>
</gene>
<dbReference type="PANTHER" id="PTHR42930">
    <property type="entry name" value="PHOSPHATE-SPECIFIC TRANSPORT SYSTEM ACCESSORY PROTEIN PHOU"/>
    <property type="match status" value="1"/>
</dbReference>
<keyword evidence="1" id="KW-0592">Phosphate transport</keyword>
<reference evidence="3" key="1">
    <citation type="submission" date="2020-02" db="EMBL/GenBank/DDBJ databases">
        <authorList>
            <person name="Meier V. D."/>
        </authorList>
    </citation>
    <scope>NUCLEOTIDE SEQUENCE</scope>
    <source>
        <strain evidence="3">AVDCRST_MAG82</strain>
    </source>
</reference>
<evidence type="ECO:0000259" key="2">
    <source>
        <dbReference type="Pfam" id="PF01895"/>
    </source>
</evidence>
<feature type="domain" description="PhoU" evidence="2">
    <location>
        <begin position="123"/>
        <end position="204"/>
    </location>
</feature>
<dbReference type="Gene3D" id="1.20.58.220">
    <property type="entry name" value="Phosphate transport system protein phou homolog 2, domain 2"/>
    <property type="match status" value="1"/>
</dbReference>
<dbReference type="InterPro" id="IPR038078">
    <property type="entry name" value="PhoU-like_sf"/>
</dbReference>
<protein>
    <recommendedName>
        <fullName evidence="1">Phosphate-specific transport system accessory protein PhoU</fullName>
    </recommendedName>
</protein>
<dbReference type="SUPFAM" id="SSF109755">
    <property type="entry name" value="PhoU-like"/>
    <property type="match status" value="1"/>
</dbReference>
<proteinExistence type="inferred from homology"/>
<comment type="function">
    <text evidence="1">Plays a role in the regulation of phosphate uptake.</text>
</comment>
<sequence length="233" mass="26238">MPRETFQQELDRLVNEVVELGREVESCLNMMVEALEKHDAGIAGRELGIDSRYKERGAEIDEECMVLQARQAPVARDLRLIYTVQAVTNHLVRAGTLCEHICRAIAETADAERDPDLDAALFEMSRGARDLFHEGLNVFEGRDIDRARDLEAADDKVDLLYSEAMNLAVNPGKGEGAGAPEWRVRAALTVHYLERIADHGVDIGGRTVFLVTGERMESAMRQYRDRRLDQDED</sequence>
<evidence type="ECO:0000313" key="3">
    <source>
        <dbReference type="EMBL" id="CAA9412815.1"/>
    </source>
</evidence>
<dbReference type="AlphaFoldDB" id="A0A6J4PDH7"/>
<comment type="subunit">
    <text evidence="1">Homodimer.</text>
</comment>